<reference evidence="1 2" key="2">
    <citation type="submission" date="2012-06" db="EMBL/GenBank/DDBJ databases">
        <authorList>
            <person name="Fiebig A."/>
        </authorList>
    </citation>
    <scope>NUCLEOTIDE SEQUENCE [LARGE SCALE GENOMIC DNA]</scope>
    <source>
        <strain evidence="1 2">DFL-43</strain>
    </source>
</reference>
<dbReference type="HOGENOM" id="CLU_031404_2_1_5"/>
<keyword evidence="1" id="KW-0224">Dipeptidase</keyword>
<protein>
    <submittedName>
        <fullName evidence="1">Zn-dependent dipeptidase, microsomal dipeptidase-like protein</fullName>
        <ecNumber evidence="1">3.4.13.19</ecNumber>
    </submittedName>
</protein>
<dbReference type="PANTHER" id="PTHR10443:SF12">
    <property type="entry name" value="DIPEPTIDASE"/>
    <property type="match status" value="1"/>
</dbReference>
<dbReference type="PROSITE" id="PS51365">
    <property type="entry name" value="RENAL_DIPEPTIDASE_2"/>
    <property type="match status" value="1"/>
</dbReference>
<sequence length="354" mass="38919">MADTPFFDGHNDFLLRLRGAPDQRKTLWLEQGTEGHLDLPRMQQAGFAGGFFAIYIPSPHDENASDYQAMMDNPPYDLPLPALMNASEAQSTALKMAGHLMWMERASKGALRICRSSADLRACMADGTIAAIMHMEGAEAIGPDLDALYAFHAMGLRSLGPVWSRPTVFGHGVPFRFPGDPDTGPGLTEAGKDLVRACNELKIMIDLSHLNEKGFNDVASLTDAPLVATHSNAHAVTRSTRNLTDRQLAMIRESGGMVGLNYATVFLREDGRKSTDCGWDPVMRHLDHLVEKLGEDHVGFGSDFDGADLPDVIGDVTGVQVLIEQMRKHQYGEELIEKIACKNWTSLLERTWGE</sequence>
<dbReference type="EC" id="3.4.13.19" evidence="1"/>
<dbReference type="PANTHER" id="PTHR10443">
    <property type="entry name" value="MICROSOMAL DIPEPTIDASE"/>
    <property type="match status" value="1"/>
</dbReference>
<keyword evidence="1" id="KW-0378">Hydrolase</keyword>
<dbReference type="GO" id="GO:0070573">
    <property type="term" value="F:metallodipeptidase activity"/>
    <property type="evidence" value="ECO:0007669"/>
    <property type="project" value="InterPro"/>
</dbReference>
<dbReference type="Pfam" id="PF01244">
    <property type="entry name" value="Peptidase_M19"/>
    <property type="match status" value="1"/>
</dbReference>
<dbReference type="EMBL" id="ABIA03000001">
    <property type="protein sequence ID" value="EDQ35741.2"/>
    <property type="molecule type" value="Genomic_DNA"/>
</dbReference>
<dbReference type="GO" id="GO:0006508">
    <property type="term" value="P:proteolysis"/>
    <property type="evidence" value="ECO:0007669"/>
    <property type="project" value="InterPro"/>
</dbReference>
<dbReference type="InterPro" id="IPR008257">
    <property type="entry name" value="Pept_M19"/>
</dbReference>
<proteinExistence type="predicted"/>
<reference evidence="1 2" key="1">
    <citation type="submission" date="2007-10" db="EMBL/GenBank/DDBJ databases">
        <authorList>
            <person name="Wagner-Dobler I."/>
            <person name="Ferriera S."/>
            <person name="Johnson J."/>
            <person name="Kravitz S."/>
            <person name="Beeson K."/>
            <person name="Sutton G."/>
            <person name="Rogers Y.-H."/>
            <person name="Friedman R."/>
            <person name="Frazier M."/>
            <person name="Venter J.C."/>
        </authorList>
    </citation>
    <scope>NUCLEOTIDE SEQUENCE [LARGE SCALE GENOMIC DNA]</scope>
    <source>
        <strain evidence="1 2">DFL-43</strain>
    </source>
</reference>
<accession>A9CXX9</accession>
<dbReference type="eggNOG" id="COG2355">
    <property type="taxonomic scope" value="Bacteria"/>
</dbReference>
<organism evidence="1 2">
    <name type="scientific">Hoeflea phototrophica (strain DSM 17068 / NCIMB 14078 / DFL-43)</name>
    <dbReference type="NCBI Taxonomy" id="411684"/>
    <lineage>
        <taxon>Bacteria</taxon>
        <taxon>Pseudomonadati</taxon>
        <taxon>Pseudomonadota</taxon>
        <taxon>Alphaproteobacteria</taxon>
        <taxon>Hyphomicrobiales</taxon>
        <taxon>Rhizobiaceae</taxon>
        <taxon>Hoeflea</taxon>
    </lineage>
</organism>
<dbReference type="InterPro" id="IPR032466">
    <property type="entry name" value="Metal_Hydrolase"/>
</dbReference>
<gene>
    <name evidence="1" type="ORF">HPDFL43_21142</name>
</gene>
<dbReference type="AlphaFoldDB" id="A9CXX9"/>
<dbReference type="CDD" id="cd01301">
    <property type="entry name" value="rDP_like"/>
    <property type="match status" value="1"/>
</dbReference>
<comment type="caution">
    <text evidence="1">The sequence shown here is derived from an EMBL/GenBank/DDBJ whole genome shotgun (WGS) entry which is preliminary data.</text>
</comment>
<dbReference type="STRING" id="411684.HPDFL43_21142"/>
<dbReference type="OrthoDB" id="9804920at2"/>
<keyword evidence="2" id="KW-1185">Reference proteome</keyword>
<dbReference type="Proteomes" id="UP000004291">
    <property type="component" value="Chromosome"/>
</dbReference>
<evidence type="ECO:0000313" key="2">
    <source>
        <dbReference type="Proteomes" id="UP000004291"/>
    </source>
</evidence>
<dbReference type="SUPFAM" id="SSF51556">
    <property type="entry name" value="Metallo-dependent hydrolases"/>
    <property type="match status" value="1"/>
</dbReference>
<name>A9CXX9_HOEPD</name>
<dbReference type="Gene3D" id="3.20.20.140">
    <property type="entry name" value="Metal-dependent hydrolases"/>
    <property type="match status" value="1"/>
</dbReference>
<dbReference type="RefSeq" id="WP_040449539.1">
    <property type="nucleotide sequence ID" value="NZ_CM002917.1"/>
</dbReference>
<evidence type="ECO:0000313" key="1">
    <source>
        <dbReference type="EMBL" id="EDQ35741.2"/>
    </source>
</evidence>
<keyword evidence="1" id="KW-0645">Protease</keyword>